<name>A0ACB8YNS5_9ASTR</name>
<protein>
    <submittedName>
        <fullName evidence="1">Uncharacterized protein</fullName>
    </submittedName>
</protein>
<dbReference type="EMBL" id="CM042044">
    <property type="protein sequence ID" value="KAI3686715.1"/>
    <property type="molecule type" value="Genomic_DNA"/>
</dbReference>
<evidence type="ECO:0000313" key="2">
    <source>
        <dbReference type="Proteomes" id="UP001056120"/>
    </source>
</evidence>
<proteinExistence type="predicted"/>
<keyword evidence="2" id="KW-1185">Reference proteome</keyword>
<accession>A0ACB8YNS5</accession>
<comment type="caution">
    <text evidence="1">The sequence shown here is derived from an EMBL/GenBank/DDBJ whole genome shotgun (WGS) entry which is preliminary data.</text>
</comment>
<evidence type="ECO:0000313" key="1">
    <source>
        <dbReference type="EMBL" id="KAI3686715.1"/>
    </source>
</evidence>
<gene>
    <name evidence="1" type="ORF">L1987_80399</name>
</gene>
<reference evidence="1 2" key="2">
    <citation type="journal article" date="2022" name="Mol. Ecol. Resour.">
        <title>The genomes of chicory, endive, great burdock and yacon provide insights into Asteraceae paleo-polyploidization history and plant inulin production.</title>
        <authorList>
            <person name="Fan W."/>
            <person name="Wang S."/>
            <person name="Wang H."/>
            <person name="Wang A."/>
            <person name="Jiang F."/>
            <person name="Liu H."/>
            <person name="Zhao H."/>
            <person name="Xu D."/>
            <person name="Zhang Y."/>
        </authorList>
    </citation>
    <scope>NUCLEOTIDE SEQUENCE [LARGE SCALE GENOMIC DNA]</scope>
    <source>
        <strain evidence="2">cv. Yunnan</strain>
        <tissue evidence="1">Leaves</tissue>
    </source>
</reference>
<dbReference type="Proteomes" id="UP001056120">
    <property type="component" value="Linkage Group LG27"/>
</dbReference>
<sequence>MIRGEERRRKGDQQITETLNKVHVLREVAEKAGATADVQRLLSLLEMLKSTSLVQLFSSTSSSTLNGSCSRSWIPSICSLLCSLGLIPRSGYKSYIKDSNISVKETWLRKHHFLYNGTIRHSFIFSICDGSVYFSTPATSTSVTAAFISPPL</sequence>
<organism evidence="1 2">
    <name type="scientific">Smallanthus sonchifolius</name>
    <dbReference type="NCBI Taxonomy" id="185202"/>
    <lineage>
        <taxon>Eukaryota</taxon>
        <taxon>Viridiplantae</taxon>
        <taxon>Streptophyta</taxon>
        <taxon>Embryophyta</taxon>
        <taxon>Tracheophyta</taxon>
        <taxon>Spermatophyta</taxon>
        <taxon>Magnoliopsida</taxon>
        <taxon>eudicotyledons</taxon>
        <taxon>Gunneridae</taxon>
        <taxon>Pentapetalae</taxon>
        <taxon>asterids</taxon>
        <taxon>campanulids</taxon>
        <taxon>Asterales</taxon>
        <taxon>Asteraceae</taxon>
        <taxon>Asteroideae</taxon>
        <taxon>Heliantheae alliance</taxon>
        <taxon>Millerieae</taxon>
        <taxon>Smallanthus</taxon>
    </lineage>
</organism>
<reference evidence="2" key="1">
    <citation type="journal article" date="2022" name="Mol. Ecol. Resour.">
        <title>The genomes of chicory, endive, great burdock and yacon provide insights into Asteraceae palaeo-polyploidization history and plant inulin production.</title>
        <authorList>
            <person name="Fan W."/>
            <person name="Wang S."/>
            <person name="Wang H."/>
            <person name="Wang A."/>
            <person name="Jiang F."/>
            <person name="Liu H."/>
            <person name="Zhao H."/>
            <person name="Xu D."/>
            <person name="Zhang Y."/>
        </authorList>
    </citation>
    <scope>NUCLEOTIDE SEQUENCE [LARGE SCALE GENOMIC DNA]</scope>
    <source>
        <strain evidence="2">cv. Yunnan</strain>
    </source>
</reference>